<evidence type="ECO:0000313" key="1">
    <source>
        <dbReference type="EMBL" id="KPI97369.1"/>
    </source>
</evidence>
<accession>A0A194PX78</accession>
<evidence type="ECO:0000313" key="2">
    <source>
        <dbReference type="Proteomes" id="UP000053268"/>
    </source>
</evidence>
<organism evidence="1 2">
    <name type="scientific">Papilio xuthus</name>
    <name type="common">Asian swallowtail butterfly</name>
    <dbReference type="NCBI Taxonomy" id="66420"/>
    <lineage>
        <taxon>Eukaryota</taxon>
        <taxon>Metazoa</taxon>
        <taxon>Ecdysozoa</taxon>
        <taxon>Arthropoda</taxon>
        <taxon>Hexapoda</taxon>
        <taxon>Insecta</taxon>
        <taxon>Pterygota</taxon>
        <taxon>Neoptera</taxon>
        <taxon>Endopterygota</taxon>
        <taxon>Lepidoptera</taxon>
        <taxon>Glossata</taxon>
        <taxon>Ditrysia</taxon>
        <taxon>Papilionoidea</taxon>
        <taxon>Papilionidae</taxon>
        <taxon>Papilioninae</taxon>
        <taxon>Papilio</taxon>
    </lineage>
</organism>
<name>A0A194PX78_PAPXU</name>
<dbReference type="Proteomes" id="UP000053268">
    <property type="component" value="Unassembled WGS sequence"/>
</dbReference>
<gene>
    <name evidence="1" type="ORF">RR46_09276</name>
</gene>
<dbReference type="GO" id="GO:0005634">
    <property type="term" value="C:nucleus"/>
    <property type="evidence" value="ECO:0007669"/>
    <property type="project" value="TreeGrafter"/>
</dbReference>
<dbReference type="Pfam" id="PF07093">
    <property type="entry name" value="SGT1"/>
    <property type="match status" value="1"/>
</dbReference>
<keyword evidence="2" id="KW-1185">Reference proteome</keyword>
<reference evidence="1 2" key="1">
    <citation type="journal article" date="2015" name="Nat. Commun.">
        <title>Outbred genome sequencing and CRISPR/Cas9 gene editing in butterflies.</title>
        <authorList>
            <person name="Li X."/>
            <person name="Fan D."/>
            <person name="Zhang W."/>
            <person name="Liu G."/>
            <person name="Zhang L."/>
            <person name="Zhao L."/>
            <person name="Fang X."/>
            <person name="Chen L."/>
            <person name="Dong Y."/>
            <person name="Chen Y."/>
            <person name="Ding Y."/>
            <person name="Zhao R."/>
            <person name="Feng M."/>
            <person name="Zhu Y."/>
            <person name="Feng Y."/>
            <person name="Jiang X."/>
            <person name="Zhu D."/>
            <person name="Xiang H."/>
            <person name="Feng X."/>
            <person name="Li S."/>
            <person name="Wang J."/>
            <person name="Zhang G."/>
            <person name="Kronforst M.R."/>
            <person name="Wang W."/>
        </authorList>
    </citation>
    <scope>NUCLEOTIDE SEQUENCE [LARGE SCALE GENOMIC DNA]</scope>
    <source>
        <strain evidence="1">Ya'a_city_454_Px</strain>
        <tissue evidence="1">Whole body</tissue>
    </source>
</reference>
<dbReference type="PANTHER" id="PTHR13060">
    <property type="entry name" value="SGT1 PROTEIN HSGT1 SUPPRESSOR OF GCR2"/>
    <property type="match status" value="1"/>
</dbReference>
<dbReference type="STRING" id="66420.A0A194PX78"/>
<sequence>MDIKYEDTVQCLFFKPSQENINWDELCHTLNATANALSKEYIWHRDDFKICRPLLITESCIPSHLLSTTCFGDNIEDEWFIAYLVFKLTEIHNGLIVQIEDNDGDFLLIEAADYLPTWANPETTRNRVFIYNNHVHLIPPTLAEPKEPLEITDALKLIVDYPEETKASTQIENAIHEKIGAYPDRIKDLCHMATVSLPVGIAALLILRPNLISHLVNIYCNHDVFDAKKCKILKLDNCVDVSVQFTKFQYAVLLHAKPPNSFGHRNVSLRNKKNEIGYKLSFGFQVIMNQSKRDKFSSLEYIKYIKNLDKNNYFNGNIEGSKDYNLLLEKAKEYFIETESPVISYIYENIAELMSSSEYKALKESLPQNNNLYLFEEKSDNWLNVNPDELDDLLNQNYKKQVHSDDLIKPSVVTSGLSKFLSQRSDYEGIEDNENTCIVNDHIQFNSDEFFSSLKQMLDVVTLNDSDEDCSDFSETESQDENNVVQQQLDKELASKICGGKQTNLRDDATILSNLVNSMKEEGLSGPTSNILKSIGINKSEILDSDDDEID</sequence>
<proteinExistence type="predicted"/>
<dbReference type="PANTHER" id="PTHR13060:SF0">
    <property type="entry name" value="PROTEIN ECDYSONELESS HOMOLOG"/>
    <property type="match status" value="1"/>
</dbReference>
<dbReference type="InterPro" id="IPR010770">
    <property type="entry name" value="Ecd"/>
</dbReference>
<dbReference type="AlphaFoldDB" id="A0A194PX78"/>
<protein>
    <submittedName>
        <fullName evidence="1">Protein SGT1</fullName>
    </submittedName>
</protein>
<dbReference type="EMBL" id="KQ459590">
    <property type="protein sequence ID" value="KPI97369.1"/>
    <property type="molecule type" value="Genomic_DNA"/>
</dbReference>